<keyword evidence="2" id="KW-1133">Transmembrane helix</keyword>
<comment type="caution">
    <text evidence="3">The sequence shown here is derived from an EMBL/GenBank/DDBJ whole genome shotgun (WGS) entry which is preliminary data.</text>
</comment>
<gene>
    <name evidence="3" type="ORF">ENP70_17900</name>
</gene>
<evidence type="ECO:0000256" key="1">
    <source>
        <dbReference type="SAM" id="MobiDB-lite"/>
    </source>
</evidence>
<name>A0A7C1NVR9_9HYPH</name>
<evidence type="ECO:0000256" key="2">
    <source>
        <dbReference type="SAM" id="Phobius"/>
    </source>
</evidence>
<feature type="transmembrane region" description="Helical" evidence="2">
    <location>
        <begin position="37"/>
        <end position="60"/>
    </location>
</feature>
<proteinExistence type="predicted"/>
<keyword evidence="2" id="KW-0812">Transmembrane</keyword>
<evidence type="ECO:0000313" key="3">
    <source>
        <dbReference type="EMBL" id="HEB45515.1"/>
    </source>
</evidence>
<dbReference type="AlphaFoldDB" id="A0A7C1NVR9"/>
<reference evidence="3" key="1">
    <citation type="journal article" date="2020" name="mSystems">
        <title>Genome- and Community-Level Interaction Insights into Carbon Utilization and Element Cycling Functions of Hydrothermarchaeota in Hydrothermal Sediment.</title>
        <authorList>
            <person name="Zhou Z."/>
            <person name="Liu Y."/>
            <person name="Xu W."/>
            <person name="Pan J."/>
            <person name="Luo Z.H."/>
            <person name="Li M."/>
        </authorList>
    </citation>
    <scope>NUCLEOTIDE SEQUENCE [LARGE SCALE GENOMIC DNA]</scope>
    <source>
        <strain evidence="3">SpSt-243</strain>
    </source>
</reference>
<dbReference type="EMBL" id="DSKI01000917">
    <property type="protein sequence ID" value="HEB45515.1"/>
    <property type="molecule type" value="Genomic_DNA"/>
</dbReference>
<dbReference type="NCBIfam" id="TIGR01760">
    <property type="entry name" value="tape_meas_TP901"/>
    <property type="match status" value="1"/>
</dbReference>
<feature type="region of interest" description="Disordered" evidence="1">
    <location>
        <begin position="550"/>
        <end position="569"/>
    </location>
</feature>
<sequence length="569" mass="59420">MIIEKLVAELGWDLTGEQDLRKFKSGMDKAAAGAARMATAVASAGAIAAGAFAAIGAGMFKLAKDAAGPLDELVKFSDRVNVNIEALQEWQFAAEQSGASAGEFQGAVTTLSKNLAEVARGTGRAEKAFKDYGISAKDAQGRIKSADVVMGELAEKFQKLTDQQALDLGQKLGMTPGMITLLKSGTAEIDKLRQQARDNGLVFTEEEARNAERFNDSLNLFQRSIKAISHRIGVEFLPVLADGMDYLQGWIRENQTLIRSNIEVWSGRVVSAMQGFLSLTGRIGTSLDQVGGYVANLLRFISANKIDLDNWQGLLVFAGALGAAFRPAIAAMAALFLIVDDLLAWGRGGKSVFGDMLEGISKLGEVDVDNLKGLIDTLAMGATLAAAGAGFAALAAGINPLTASLAALGIAFGGAKAALEFFDVVKGNLDQKIAGTKAVANPRAQPGYIESAGYDEQGRFIYMDGPSRRVDKPSINTTDGFTQDALDLKFLLQNAEENLAKMGAGQAGAAVESTINDNSDKSVSVIVNQTVQQATDAPAAVAGAVGNAAAGAARSSGLPPTRISGTGAF</sequence>
<dbReference type="InterPro" id="IPR010090">
    <property type="entry name" value="Phage_tape_meas"/>
</dbReference>
<accession>A0A7C1NVR9</accession>
<keyword evidence="2" id="KW-0472">Membrane</keyword>
<organism evidence="3">
    <name type="scientific">Agrobacterium albertimagni</name>
    <dbReference type="NCBI Taxonomy" id="147266"/>
    <lineage>
        <taxon>Bacteria</taxon>
        <taxon>Pseudomonadati</taxon>
        <taxon>Pseudomonadota</taxon>
        <taxon>Alphaproteobacteria</taxon>
        <taxon>Hyphomicrobiales</taxon>
        <taxon>Rhizobiaceae</taxon>
        <taxon>Rhizobium/Agrobacterium group</taxon>
        <taxon>Agrobacterium</taxon>
    </lineage>
</organism>
<protein>
    <submittedName>
        <fullName evidence="3">Phage tail tape measure protein</fullName>
    </submittedName>
</protein>